<keyword evidence="2" id="KW-1185">Reference proteome</keyword>
<dbReference type="Proteomes" id="UP000002729">
    <property type="component" value="Unassembled WGS sequence"/>
</dbReference>
<evidence type="ECO:0000313" key="2">
    <source>
        <dbReference type="Proteomes" id="UP000002729"/>
    </source>
</evidence>
<dbReference type="SUPFAM" id="SSF55961">
    <property type="entry name" value="Bet v1-like"/>
    <property type="match status" value="1"/>
</dbReference>
<dbReference type="SUPFAM" id="SSF53474">
    <property type="entry name" value="alpha/beta-Hydrolases"/>
    <property type="match status" value="1"/>
</dbReference>
<dbReference type="KEGG" id="aaf:AURANDRAFT_68456"/>
<dbReference type="OrthoDB" id="44277at2759"/>
<evidence type="ECO:0000313" key="1">
    <source>
        <dbReference type="EMBL" id="EGB02910.1"/>
    </source>
</evidence>
<dbReference type="EMBL" id="GL833257">
    <property type="protein sequence ID" value="EGB02910.1"/>
    <property type="molecule type" value="Genomic_DNA"/>
</dbReference>
<name>F0YPP9_AURAN</name>
<organism evidence="2">
    <name type="scientific">Aureococcus anophagefferens</name>
    <name type="common">Harmful bloom alga</name>
    <dbReference type="NCBI Taxonomy" id="44056"/>
    <lineage>
        <taxon>Eukaryota</taxon>
        <taxon>Sar</taxon>
        <taxon>Stramenopiles</taxon>
        <taxon>Ochrophyta</taxon>
        <taxon>Pelagophyceae</taxon>
        <taxon>Pelagomonadales</taxon>
        <taxon>Pelagomonadaceae</taxon>
        <taxon>Aureococcus</taxon>
    </lineage>
</organism>
<reference evidence="1 2" key="1">
    <citation type="journal article" date="2011" name="Proc. Natl. Acad. Sci. U.S.A.">
        <title>Niche of harmful alga Aureococcus anophagefferens revealed through ecogenomics.</title>
        <authorList>
            <person name="Gobler C.J."/>
            <person name="Berry D.L."/>
            <person name="Dyhrman S.T."/>
            <person name="Wilhelm S.W."/>
            <person name="Salamov A."/>
            <person name="Lobanov A.V."/>
            <person name="Zhang Y."/>
            <person name="Collier J.L."/>
            <person name="Wurch L.L."/>
            <person name="Kustka A.B."/>
            <person name="Dill B.D."/>
            <person name="Shah M."/>
            <person name="VerBerkmoes N.C."/>
            <person name="Kuo A."/>
            <person name="Terry A."/>
            <person name="Pangilinan J."/>
            <person name="Lindquist E.A."/>
            <person name="Lucas S."/>
            <person name="Paulsen I.T."/>
            <person name="Hattenrath-Lehmann T.K."/>
            <person name="Talmage S.C."/>
            <person name="Walker E.A."/>
            <person name="Koch F."/>
            <person name="Burson A.M."/>
            <person name="Marcoval M.A."/>
            <person name="Tang Y.Z."/>
            <person name="Lecleir G.R."/>
            <person name="Coyne K.J."/>
            <person name="Berg G.M."/>
            <person name="Bertrand E.M."/>
            <person name="Saito M.A."/>
            <person name="Gladyshev V.N."/>
            <person name="Grigoriev I.V."/>
        </authorList>
    </citation>
    <scope>NUCLEOTIDE SEQUENCE [LARGE SCALE GENOMIC DNA]</scope>
    <source>
        <strain evidence="2">CCMP 1984</strain>
    </source>
</reference>
<dbReference type="GeneID" id="20226813"/>
<dbReference type="AlphaFoldDB" id="F0YPP9"/>
<dbReference type="Gene3D" id="3.40.50.1820">
    <property type="entry name" value="alpha/beta hydrolase"/>
    <property type="match status" value="1"/>
</dbReference>
<sequence>MWLLLLLAPSARALHAVNVEVRRSLSVPPAAASAAWLDYTWSGGGGLPGLLLREPSDAAVPRERLILPLGLRETLDEAAGTTLRYRVTGAGLARDVVDGSHRGVVAFEETDDGCEMVWTADYEVSARRTFWQKATEVLVGAAGDNLQRYVAAPSRPRWFDPLDEFGLGSSVDRSKPLLLVLPGLDGSAVTAWTQYPELATGYEGADRDVYVLGESIGAGVALAAGKQSKAVDGLVLVSPATSWADAPLGGAREALLNAPDLVLMAVVAISAYQLLDSDQLATTVRRVATGERSPLLAGEAREAYAWRVVRELPARLALERGRRWCCSRAARRATRS</sequence>
<accession>F0YPP9</accession>
<dbReference type="InParanoid" id="F0YPP9"/>
<dbReference type="eggNOG" id="ENOG502SU1B">
    <property type="taxonomic scope" value="Eukaryota"/>
</dbReference>
<dbReference type="InterPro" id="IPR029058">
    <property type="entry name" value="AB_hydrolase_fold"/>
</dbReference>
<evidence type="ECO:0008006" key="3">
    <source>
        <dbReference type="Google" id="ProtNLM"/>
    </source>
</evidence>
<dbReference type="RefSeq" id="XP_009042391.1">
    <property type="nucleotide sequence ID" value="XM_009044143.1"/>
</dbReference>
<gene>
    <name evidence="1" type="ORF">AURANDRAFT_68456</name>
</gene>
<protein>
    <recommendedName>
        <fullName evidence="3">Serine aminopeptidase S33 domain-containing protein</fullName>
    </recommendedName>
</protein>
<proteinExistence type="predicted"/>